<sequence>MSLNGVTEIAEKLMVEAEKLQGVILADVRVEHNDLLYIRLRDGTVDTISPGVDRGASVRVFVDGGYGFAYTTRLDLESLRKALHEAYSMARAMAASPKRMNVRPYLLDALEAEHVWPVSRDPRDVSIEEKVKDLMELDRTLTNLLKSIKSRDIIYRELTSVKIYVSTEGRKIREEKNITYLGVVATAREGDVMAEAIERVGTTRGYALWSKKSIEDIAKTVASRLEKQLRAKTPKAGNYPVVIAPEVLGVFVHEAFGHLTEADLTLAGSVVKGKLGQKVASEHVSIVDDPTLDDGFGTFKFDDEGVSAARAVLVEKGILKQLMVDRVYASILGTDPTGNARAESFRVPPLIRMRNTVMLPGDHSVEELFEGIKFGYYLVSHLGGQANTDGNFQVGVQEAYEIVNGEIGEPVRGLSISGNTLETLMNIDAVGKDFELHYGMCGKVQMVYVSDGGPHVRVKSVAVGGRAI</sequence>
<dbReference type="EMBL" id="CP002838">
    <property type="protein sequence ID" value="AEM39704.1"/>
    <property type="molecule type" value="Genomic_DNA"/>
</dbReference>
<dbReference type="Pfam" id="PF19290">
    <property type="entry name" value="PmbA_TldD_2nd"/>
    <property type="match status" value="1"/>
</dbReference>
<proteinExistence type="inferred from homology"/>
<dbReference type="InParanoid" id="G0ECY4"/>
<feature type="domain" description="Metalloprotease TldD/E C-terminal" evidence="6">
    <location>
        <begin position="237"/>
        <end position="465"/>
    </location>
</feature>
<evidence type="ECO:0000256" key="3">
    <source>
        <dbReference type="ARBA" id="ARBA00022801"/>
    </source>
</evidence>
<feature type="domain" description="Metalloprotease TldD/E N-terminal" evidence="5">
    <location>
        <begin position="26"/>
        <end position="90"/>
    </location>
</feature>
<keyword evidence="2" id="KW-0645">Protease</keyword>
<dbReference type="GO" id="GO:0006508">
    <property type="term" value="P:proteolysis"/>
    <property type="evidence" value="ECO:0007669"/>
    <property type="project" value="UniProtKB-KW"/>
</dbReference>
<dbReference type="InterPro" id="IPR045570">
    <property type="entry name" value="Metalloprtase-TldD/E_cen_dom"/>
</dbReference>
<dbReference type="Pfam" id="PF01523">
    <property type="entry name" value="PmbA_TldD_1st"/>
    <property type="match status" value="1"/>
</dbReference>
<gene>
    <name evidence="8" type="ordered locus">Pyrfu_1851</name>
</gene>
<keyword evidence="9" id="KW-1185">Reference proteome</keyword>
<dbReference type="InterPro" id="IPR035068">
    <property type="entry name" value="TldD/PmbA_N"/>
</dbReference>
<dbReference type="InterPro" id="IPR045569">
    <property type="entry name" value="Metalloprtase-TldD/E_C"/>
</dbReference>
<evidence type="ECO:0000259" key="5">
    <source>
        <dbReference type="Pfam" id="PF01523"/>
    </source>
</evidence>
<dbReference type="GO" id="GO:0005829">
    <property type="term" value="C:cytosol"/>
    <property type="evidence" value="ECO:0007669"/>
    <property type="project" value="TreeGrafter"/>
</dbReference>
<dbReference type="Pfam" id="PF19289">
    <property type="entry name" value="PmbA_TldD_3rd"/>
    <property type="match status" value="1"/>
</dbReference>
<protein>
    <submittedName>
        <fullName evidence="8">Peptidase U62 modulator of DNA gyrase</fullName>
    </submittedName>
</protein>
<dbReference type="InterPro" id="IPR002510">
    <property type="entry name" value="Metalloprtase-TldD/E_N"/>
</dbReference>
<dbReference type="HOGENOM" id="CLU_026425_1_2_2"/>
<dbReference type="KEGG" id="pfm:Pyrfu_1851"/>
<reference evidence="8 9" key="1">
    <citation type="journal article" date="2011" name="Stand. Genomic Sci.">
        <title>Complete genome sequence of the hyperthermophilic chemolithoautotroph Pyrolobus fumarii type strain (1A).</title>
        <authorList>
            <person name="Anderson I."/>
            <person name="Goker M."/>
            <person name="Nolan M."/>
            <person name="Lucas S."/>
            <person name="Hammon N."/>
            <person name="Deshpande S."/>
            <person name="Cheng J.F."/>
            <person name="Tapia R."/>
            <person name="Han C."/>
            <person name="Goodwin L."/>
            <person name="Pitluck S."/>
            <person name="Huntemann M."/>
            <person name="Liolios K."/>
            <person name="Ivanova N."/>
            <person name="Pagani I."/>
            <person name="Mavromatis K."/>
            <person name="Ovchinikova G."/>
            <person name="Pati A."/>
            <person name="Chen A."/>
            <person name="Palaniappan K."/>
            <person name="Land M."/>
            <person name="Hauser L."/>
            <person name="Brambilla E.M."/>
            <person name="Huber H."/>
            <person name="Yasawong M."/>
            <person name="Rohde M."/>
            <person name="Spring S."/>
            <person name="Abt B."/>
            <person name="Sikorski J."/>
            <person name="Wirth R."/>
            <person name="Detter J.C."/>
            <person name="Woyke T."/>
            <person name="Bristow J."/>
            <person name="Eisen J.A."/>
            <person name="Markowitz V."/>
            <person name="Hugenholtz P."/>
            <person name="Kyrpides N.C."/>
            <person name="Klenk H.P."/>
            <person name="Lapidus A."/>
        </authorList>
    </citation>
    <scope>NUCLEOTIDE SEQUENCE [LARGE SCALE GENOMIC DNA]</scope>
    <source>
        <strain evidence="9">DSM 11204 / 1A</strain>
    </source>
</reference>
<dbReference type="InterPro" id="IPR051463">
    <property type="entry name" value="Peptidase_U62_metallo"/>
</dbReference>
<keyword evidence="3" id="KW-0378">Hydrolase</keyword>
<dbReference type="PANTHER" id="PTHR30624">
    <property type="entry name" value="UNCHARACTERIZED PROTEIN TLDD AND PMBA"/>
    <property type="match status" value="1"/>
</dbReference>
<evidence type="ECO:0000256" key="4">
    <source>
        <dbReference type="ARBA" id="ARBA00023049"/>
    </source>
</evidence>
<dbReference type="eggNOG" id="arCOG00321">
    <property type="taxonomic scope" value="Archaea"/>
</dbReference>
<evidence type="ECO:0000313" key="8">
    <source>
        <dbReference type="EMBL" id="AEM39704.1"/>
    </source>
</evidence>
<evidence type="ECO:0000256" key="2">
    <source>
        <dbReference type="ARBA" id="ARBA00022670"/>
    </source>
</evidence>
<dbReference type="AlphaFoldDB" id="G0ECY4"/>
<dbReference type="Gene3D" id="3.30.2290.10">
    <property type="entry name" value="PmbA/TldD superfamily"/>
    <property type="match status" value="1"/>
</dbReference>
<evidence type="ECO:0000259" key="7">
    <source>
        <dbReference type="Pfam" id="PF19290"/>
    </source>
</evidence>
<evidence type="ECO:0000259" key="6">
    <source>
        <dbReference type="Pfam" id="PF19289"/>
    </source>
</evidence>
<dbReference type="RefSeq" id="WP_014027381.1">
    <property type="nucleotide sequence ID" value="NC_015931.1"/>
</dbReference>
<dbReference type="PIRSF" id="PIRSF004919">
    <property type="entry name" value="TldD"/>
    <property type="match status" value="1"/>
</dbReference>
<dbReference type="GO" id="GO:0008237">
    <property type="term" value="F:metallopeptidase activity"/>
    <property type="evidence" value="ECO:0007669"/>
    <property type="project" value="UniProtKB-KW"/>
</dbReference>
<evidence type="ECO:0000256" key="1">
    <source>
        <dbReference type="ARBA" id="ARBA00005836"/>
    </source>
</evidence>
<accession>G0ECY4</accession>
<feature type="domain" description="Metalloprotease TldD/E central" evidence="7">
    <location>
        <begin position="121"/>
        <end position="229"/>
    </location>
</feature>
<dbReference type="PANTHER" id="PTHR30624:SF0">
    <property type="entry name" value="METALLOPROTEASE SLR0863"/>
    <property type="match status" value="1"/>
</dbReference>
<dbReference type="GeneID" id="11138187"/>
<dbReference type="InterPro" id="IPR025502">
    <property type="entry name" value="TldD"/>
</dbReference>
<evidence type="ECO:0000313" key="9">
    <source>
        <dbReference type="Proteomes" id="UP000001037"/>
    </source>
</evidence>
<dbReference type="STRING" id="694429.Pyrfu_1851"/>
<organism evidence="8 9">
    <name type="scientific">Pyrolobus fumarii (strain DSM 11204 / 1A)</name>
    <dbReference type="NCBI Taxonomy" id="694429"/>
    <lineage>
        <taxon>Archaea</taxon>
        <taxon>Thermoproteota</taxon>
        <taxon>Thermoprotei</taxon>
        <taxon>Desulfurococcales</taxon>
        <taxon>Pyrodictiaceae</taxon>
        <taxon>Pyrolobus</taxon>
    </lineage>
</organism>
<dbReference type="InterPro" id="IPR036059">
    <property type="entry name" value="TldD/PmbA_sf"/>
</dbReference>
<dbReference type="Proteomes" id="UP000001037">
    <property type="component" value="Chromosome"/>
</dbReference>
<comment type="similarity">
    <text evidence="1">Belongs to the peptidase U62 family.</text>
</comment>
<dbReference type="SUPFAM" id="SSF111283">
    <property type="entry name" value="Putative modulator of DNA gyrase, PmbA/TldD"/>
    <property type="match status" value="1"/>
</dbReference>
<keyword evidence="4" id="KW-0482">Metalloprotease</keyword>
<name>G0ECY4_PYRF1</name>